<evidence type="ECO:0000259" key="10">
    <source>
        <dbReference type="Pfam" id="PF20511"/>
    </source>
</evidence>
<gene>
    <name evidence="11" type="ORF">BBOV_III009640</name>
</gene>
<comment type="caution">
    <text evidence="11">The sequence shown here is derived from an EMBL/GenBank/DDBJ whole genome shotgun (WGS) entry which is preliminary data.</text>
</comment>
<dbReference type="VEuPathDB" id="PiroplasmaDB:BBOV_III009640"/>
<keyword evidence="5 9" id="KW-0479">Metal-binding</keyword>
<dbReference type="AlphaFoldDB" id="A7APN6"/>
<evidence type="ECO:0000256" key="7">
    <source>
        <dbReference type="ARBA" id="ARBA00023235"/>
    </source>
</evidence>
<dbReference type="InterPro" id="IPR001250">
    <property type="entry name" value="Man6P_Isoase-1"/>
</dbReference>
<dbReference type="SUPFAM" id="SSF51182">
    <property type="entry name" value="RmlC-like cupins"/>
    <property type="match status" value="1"/>
</dbReference>
<dbReference type="UniPathway" id="UPA00126">
    <property type="reaction ID" value="UER00423"/>
</dbReference>
<name>A7APN6_BABBO</name>
<evidence type="ECO:0000256" key="9">
    <source>
        <dbReference type="PIRSR" id="PIRSR001480-2"/>
    </source>
</evidence>
<feature type="binding site" evidence="9">
    <location>
        <position position="167"/>
    </location>
    <ligand>
        <name>Zn(2+)</name>
        <dbReference type="ChEBI" id="CHEBI:29105"/>
    </ligand>
</feature>
<dbReference type="Gene3D" id="2.60.120.10">
    <property type="entry name" value="Jelly Rolls"/>
    <property type="match status" value="2"/>
</dbReference>
<evidence type="ECO:0000256" key="1">
    <source>
        <dbReference type="ARBA" id="ARBA00000757"/>
    </source>
</evidence>
<feature type="binding site" evidence="9">
    <location>
        <position position="140"/>
    </location>
    <ligand>
        <name>Zn(2+)</name>
        <dbReference type="ChEBI" id="CHEBI:29105"/>
    </ligand>
</feature>
<dbReference type="STRING" id="5865.A7APN6"/>
<dbReference type="OMA" id="GECCYYA"/>
<evidence type="ECO:0000256" key="8">
    <source>
        <dbReference type="PIRSR" id="PIRSR001480-1"/>
    </source>
</evidence>
<feature type="domain" description="Phosphomannose isomerase type I catalytic" evidence="10">
    <location>
        <begin position="10"/>
        <end position="74"/>
    </location>
</feature>
<dbReference type="GO" id="GO:0005829">
    <property type="term" value="C:cytosol"/>
    <property type="evidence" value="ECO:0007669"/>
    <property type="project" value="TreeGrafter"/>
</dbReference>
<comment type="cofactor">
    <cofactor evidence="9">
        <name>Zn(2+)</name>
        <dbReference type="ChEBI" id="CHEBI:29105"/>
    </cofactor>
    <text evidence="9">Binds 1 zinc ion per subunit.</text>
</comment>
<keyword evidence="7 11" id="KW-0413">Isomerase</keyword>
<evidence type="ECO:0000256" key="2">
    <source>
        <dbReference type="ARBA" id="ARBA00004666"/>
    </source>
</evidence>
<dbReference type="CDD" id="cd07011">
    <property type="entry name" value="cupin_PMI_type_I_N"/>
    <property type="match status" value="1"/>
</dbReference>
<dbReference type="InParanoid" id="A7APN6"/>
<dbReference type="KEGG" id="bbo:BBOV_III009640"/>
<feature type="binding site" evidence="9">
    <location>
        <position position="297"/>
    </location>
    <ligand>
        <name>Zn(2+)</name>
        <dbReference type="ChEBI" id="CHEBI:29105"/>
    </ligand>
</feature>
<dbReference type="InterPro" id="IPR046457">
    <property type="entry name" value="PMI_typeI_cat"/>
</dbReference>
<dbReference type="InterPro" id="IPR011051">
    <property type="entry name" value="RmlC_Cupin_sf"/>
</dbReference>
<keyword evidence="12" id="KW-1185">Reference proteome</keyword>
<protein>
    <recommendedName>
        <fullName evidence="4">mannose-6-phosphate isomerase</fullName>
        <ecNumber evidence="4">5.3.1.8</ecNumber>
    </recommendedName>
</protein>
<dbReference type="GO" id="GO:0008270">
    <property type="term" value="F:zinc ion binding"/>
    <property type="evidence" value="ECO:0007669"/>
    <property type="project" value="InterPro"/>
</dbReference>
<dbReference type="eggNOG" id="KOG2757">
    <property type="taxonomic scope" value="Eukaryota"/>
</dbReference>
<dbReference type="InterPro" id="IPR014710">
    <property type="entry name" value="RmlC-like_jellyroll"/>
</dbReference>
<dbReference type="GO" id="GO:0005975">
    <property type="term" value="P:carbohydrate metabolic process"/>
    <property type="evidence" value="ECO:0007669"/>
    <property type="project" value="InterPro"/>
</dbReference>
<dbReference type="InterPro" id="IPR016305">
    <property type="entry name" value="Mannose-6-P_Isomerase"/>
</dbReference>
<dbReference type="GO" id="GO:0009298">
    <property type="term" value="P:GDP-mannose biosynthetic process"/>
    <property type="evidence" value="ECO:0007669"/>
    <property type="project" value="UniProtKB-UniPathway"/>
</dbReference>
<reference evidence="12" key="3">
    <citation type="journal article" date="2021" name="Int. J. Parasitol.">
        <title>Comparative analysis of gene expression between Babesia bovis blood stages and kinetes allowed by improved genome annotation.</title>
        <authorList>
            <person name="Ueti M.W."/>
            <person name="Johnson W.C."/>
            <person name="Kappmeyer L.S."/>
            <person name="Herndon D.R."/>
            <person name="Mousel M.R."/>
            <person name="Reif K.E."/>
            <person name="Taus N.S."/>
            <person name="Ifeonu O.O."/>
            <person name="Silva J.C."/>
            <person name="Suarez C.E."/>
            <person name="Brayton K.A."/>
        </authorList>
    </citation>
    <scope>NUCLEOTIDE SEQUENCE [LARGE SCALE GENOMIC DNA]</scope>
</reference>
<accession>A7APN6</accession>
<evidence type="ECO:0000256" key="3">
    <source>
        <dbReference type="ARBA" id="ARBA00010772"/>
    </source>
</evidence>
<comment type="pathway">
    <text evidence="2">Nucleotide-sugar biosynthesis; GDP-alpha-D-mannose biosynthesis; alpha-D-mannose 1-phosphate from D-fructose 6-phosphate: step 1/2.</text>
</comment>
<reference evidence="12" key="2">
    <citation type="journal article" date="2020" name="Data Brief">
        <title>Transcriptome dataset of Babesia bovis life stages within vertebrate and invertebrate hosts.</title>
        <authorList>
            <person name="Ueti M.W."/>
            <person name="Johnson W.C."/>
            <person name="Kappmeyer L.S."/>
            <person name="Herndon D.R."/>
            <person name="Mousel M.R."/>
            <person name="Reif K.E."/>
            <person name="Taus N.S."/>
            <person name="Ifeonu O.O."/>
            <person name="Silva J.C."/>
            <person name="Suarez C.E."/>
            <person name="Brayton K.A."/>
        </authorList>
    </citation>
    <scope>NUCLEOTIDE SEQUENCE [LARGE SCALE GENOMIC DNA]</scope>
</reference>
<dbReference type="NCBIfam" id="TIGR00218">
    <property type="entry name" value="manA"/>
    <property type="match status" value="1"/>
</dbReference>
<dbReference type="EC" id="5.3.1.8" evidence="4"/>
<sequence length="464" mass="51575">MEDTIENVNKIIPVVRNYDWGVNGKLSLVRKLYIHGCASTVNSTDNELENLPYAELWIGDHDSAPCRVISGVINKDDHGNYGISFEEALSDTKSPGDNVEGDIRLSMLYRKLATGTSSKGLEGCKILMKVLSIAKPLSLQLHPDPESALQLYMKNHPGISDNQAKPEMSVALCRFRALCGLRPLEQIKTYAQRYPPFAKMLGNDILSSISVETNENVGELYMQICKRILLDTSVIQEIPLLVEAVKASPNKCDLSEEIFLILNSNYGVDVSISFAFLLNCLEIESGEAFFIPPNTLHSYISGNCVELMNNSDNVIRCGLTSKKTDIDTFLDLINVEVSKGGQFPQAVAHVNPICISPSVVRYSPEHPTCSFEVWKFVVKANSQVTHLFDNGHQPFLCVVMETNSHVEIYGRSVLDSNKGSTYVRLPFILGDCFFISSGFTLDVINKGTTDFVLYLGTEKWIHRC</sequence>
<comment type="similarity">
    <text evidence="3">Belongs to the mannose-6-phosphate isomerase type 1 family.</text>
</comment>
<evidence type="ECO:0000256" key="6">
    <source>
        <dbReference type="ARBA" id="ARBA00022833"/>
    </source>
</evidence>
<dbReference type="PIRSF" id="PIRSF001480">
    <property type="entry name" value="Mannose-6-phosphate_isomerase"/>
    <property type="match status" value="1"/>
</dbReference>
<evidence type="ECO:0000313" key="12">
    <source>
        <dbReference type="Proteomes" id="UP000002173"/>
    </source>
</evidence>
<proteinExistence type="inferred from homology"/>
<evidence type="ECO:0000256" key="4">
    <source>
        <dbReference type="ARBA" id="ARBA00011956"/>
    </source>
</evidence>
<dbReference type="RefSeq" id="XP_001612088.1">
    <property type="nucleotide sequence ID" value="XM_001612038.1"/>
</dbReference>
<comment type="catalytic activity">
    <reaction evidence="1">
        <text>D-mannose 6-phosphate = D-fructose 6-phosphate</text>
        <dbReference type="Rhea" id="RHEA:12356"/>
        <dbReference type="ChEBI" id="CHEBI:58735"/>
        <dbReference type="ChEBI" id="CHEBI:61527"/>
        <dbReference type="EC" id="5.3.1.8"/>
    </reaction>
</comment>
<feature type="domain" description="Phosphomannose isomerase type I catalytic" evidence="10">
    <location>
        <begin position="118"/>
        <end position="184"/>
    </location>
</feature>
<dbReference type="GO" id="GO:0004476">
    <property type="term" value="F:mannose-6-phosphate isomerase activity"/>
    <property type="evidence" value="ECO:0007669"/>
    <property type="project" value="UniProtKB-EC"/>
</dbReference>
<dbReference type="Gene3D" id="1.10.441.10">
    <property type="entry name" value="Phosphomannose Isomerase, domain 2"/>
    <property type="match status" value="1"/>
</dbReference>
<evidence type="ECO:0000256" key="5">
    <source>
        <dbReference type="ARBA" id="ARBA00022723"/>
    </source>
</evidence>
<dbReference type="PANTHER" id="PTHR10309">
    <property type="entry name" value="MANNOSE-6-PHOSPHATE ISOMERASE"/>
    <property type="match status" value="1"/>
</dbReference>
<feature type="binding site" evidence="9">
    <location>
        <position position="142"/>
    </location>
    <ligand>
        <name>Zn(2+)</name>
        <dbReference type="ChEBI" id="CHEBI:29105"/>
    </ligand>
</feature>
<evidence type="ECO:0000313" key="11">
    <source>
        <dbReference type="EMBL" id="EDO08520.1"/>
    </source>
</evidence>
<keyword evidence="6 9" id="KW-0862">Zinc</keyword>
<dbReference type="PANTHER" id="PTHR10309:SF0">
    <property type="entry name" value="MANNOSE-6-PHOSPHATE ISOMERASE"/>
    <property type="match status" value="1"/>
</dbReference>
<dbReference type="PRINTS" id="PR00714">
    <property type="entry name" value="MAN6PISMRASE"/>
</dbReference>
<reference evidence="11 12" key="1">
    <citation type="journal article" date="2007" name="PLoS Pathog.">
        <title>Genome sequence of Babesia bovis and comparative analysis of apicomplexan hemoprotozoa.</title>
        <authorList>
            <person name="Brayton K.A."/>
            <person name="Lau A.O.T."/>
            <person name="Herndon D.R."/>
            <person name="Hannick L."/>
            <person name="Kappmeyer L.S."/>
            <person name="Berens S.J."/>
            <person name="Bidwell S.L."/>
            <person name="Brown W.C."/>
            <person name="Crabtree J."/>
            <person name="Fadrosh D."/>
            <person name="Feldblum T."/>
            <person name="Forberger H.A."/>
            <person name="Haas B.J."/>
            <person name="Howell J.M."/>
            <person name="Khouri H."/>
            <person name="Koo H."/>
            <person name="Mann D.J."/>
            <person name="Norimine J."/>
            <person name="Paulsen I.T."/>
            <person name="Radune D."/>
            <person name="Ren Q."/>
            <person name="Smith R.K. Jr."/>
            <person name="Suarez C.E."/>
            <person name="White O."/>
            <person name="Wortman J.R."/>
            <person name="Knowles D.P. Jr."/>
            <person name="McElwain T.F."/>
            <person name="Nene V.M."/>
        </authorList>
    </citation>
    <scope>NUCLEOTIDE SEQUENCE [LARGE SCALE GENOMIC DNA]</scope>
    <source>
        <strain evidence="11">T2Bo</strain>
    </source>
</reference>
<dbReference type="Proteomes" id="UP000002173">
    <property type="component" value="Unassembled WGS sequence"/>
</dbReference>
<dbReference type="EMBL" id="AAXT01000001">
    <property type="protein sequence ID" value="EDO08520.1"/>
    <property type="molecule type" value="Genomic_DNA"/>
</dbReference>
<dbReference type="Pfam" id="PF20511">
    <property type="entry name" value="PMI_typeI_cat"/>
    <property type="match status" value="2"/>
</dbReference>
<organism evidence="11 12">
    <name type="scientific">Babesia bovis</name>
    <dbReference type="NCBI Taxonomy" id="5865"/>
    <lineage>
        <taxon>Eukaryota</taxon>
        <taxon>Sar</taxon>
        <taxon>Alveolata</taxon>
        <taxon>Apicomplexa</taxon>
        <taxon>Aconoidasida</taxon>
        <taxon>Piroplasmida</taxon>
        <taxon>Babesiidae</taxon>
        <taxon>Babesia</taxon>
    </lineage>
</organism>
<dbReference type="GeneID" id="5480344"/>
<feature type="active site" evidence="8">
    <location>
        <position position="316"/>
    </location>
</feature>